<evidence type="ECO:0000256" key="3">
    <source>
        <dbReference type="ARBA" id="ARBA00038054"/>
    </source>
</evidence>
<dbReference type="GO" id="GO:0016646">
    <property type="term" value="F:oxidoreductase activity, acting on the CH-NH group of donors, NAD or NADP as acceptor"/>
    <property type="evidence" value="ECO:0007669"/>
    <property type="project" value="UniProtKB-ARBA"/>
</dbReference>
<dbReference type="SUPFAM" id="SSF50475">
    <property type="entry name" value="FMN-binding split barrel"/>
    <property type="match status" value="1"/>
</dbReference>
<gene>
    <name evidence="5" type="ORF">CYJ32_03290</name>
</gene>
<evidence type="ECO:0000256" key="1">
    <source>
        <dbReference type="ARBA" id="ARBA00001917"/>
    </source>
</evidence>
<accession>A0A2I1M5P5</accession>
<evidence type="ECO:0000313" key="5">
    <source>
        <dbReference type="EMBL" id="PKZ15414.1"/>
    </source>
</evidence>
<protein>
    <submittedName>
        <fullName evidence="5">Flavin reductase</fullName>
    </submittedName>
</protein>
<dbReference type="Gene3D" id="2.30.110.10">
    <property type="entry name" value="Electron Transport, Fmn-binding Protein, Chain A"/>
    <property type="match status" value="1"/>
</dbReference>
<sequence>MLVEFNTGKFYLGYPVVVLGYKDDDYGYNITTNSSTYSLRNNIVLGVSSDSRAAQQIEKYGEFTVNVAAEPVMTSVESAGWWHEEDKLSRLDLNAQTASMINAPLLTDFPIIFECTVKKIEKMDNVHHIFAAIKQRWIDDSLLKDDGTLQIDDYAPVLFAGDEAERAYKFTQHGRVRMGNYMK</sequence>
<evidence type="ECO:0000256" key="2">
    <source>
        <dbReference type="ARBA" id="ARBA00022630"/>
    </source>
</evidence>
<reference evidence="5 6" key="1">
    <citation type="submission" date="2017-12" db="EMBL/GenBank/DDBJ databases">
        <title>Phylogenetic diversity of female urinary microbiome.</title>
        <authorList>
            <person name="Thomas-White K."/>
            <person name="Wolfe A.J."/>
        </authorList>
    </citation>
    <scope>NUCLEOTIDE SEQUENCE [LARGE SCALE GENOMIC DNA]</scope>
    <source>
        <strain evidence="5 6">UMB0064</strain>
    </source>
</reference>
<evidence type="ECO:0000313" key="6">
    <source>
        <dbReference type="Proteomes" id="UP000242263"/>
    </source>
</evidence>
<proteinExistence type="inferred from homology"/>
<comment type="caution">
    <text evidence="5">The sequence shown here is derived from an EMBL/GenBank/DDBJ whole genome shotgun (WGS) entry which is preliminary data.</text>
</comment>
<keyword evidence="2" id="KW-0285">Flavoprotein</keyword>
<dbReference type="AlphaFoldDB" id="A0A2I1M5P5"/>
<evidence type="ECO:0000259" key="4">
    <source>
        <dbReference type="Pfam" id="PF01613"/>
    </source>
</evidence>
<dbReference type="PANTHER" id="PTHR43567:SF1">
    <property type="entry name" value="FLAVOREDOXIN"/>
    <property type="match status" value="1"/>
</dbReference>
<dbReference type="InterPro" id="IPR002563">
    <property type="entry name" value="Flavin_Rdtase-like_dom"/>
</dbReference>
<name>A0A2I1M5P5_9BIFI</name>
<dbReference type="InterPro" id="IPR012349">
    <property type="entry name" value="Split_barrel_FMN-bd"/>
</dbReference>
<dbReference type="EMBL" id="PKGU01000002">
    <property type="protein sequence ID" value="PKZ15414.1"/>
    <property type="molecule type" value="Genomic_DNA"/>
</dbReference>
<comment type="similarity">
    <text evidence="3">Belongs to the flavoredoxin family.</text>
</comment>
<dbReference type="InterPro" id="IPR052174">
    <property type="entry name" value="Flavoredoxin"/>
</dbReference>
<feature type="domain" description="Flavin reductase like" evidence="4">
    <location>
        <begin position="13"/>
        <end position="132"/>
    </location>
</feature>
<dbReference type="Pfam" id="PF01613">
    <property type="entry name" value="Flavin_Reduct"/>
    <property type="match status" value="1"/>
</dbReference>
<dbReference type="RefSeq" id="WP_021617947.1">
    <property type="nucleotide sequence ID" value="NZ_JAHACM010000003.1"/>
</dbReference>
<organism evidence="5 6">
    <name type="scientific">Alloscardovia omnicolens</name>
    <dbReference type="NCBI Taxonomy" id="419015"/>
    <lineage>
        <taxon>Bacteria</taxon>
        <taxon>Bacillati</taxon>
        <taxon>Actinomycetota</taxon>
        <taxon>Actinomycetes</taxon>
        <taxon>Bifidobacteriales</taxon>
        <taxon>Bifidobacteriaceae</taxon>
        <taxon>Alloscardovia</taxon>
    </lineage>
</organism>
<dbReference type="PANTHER" id="PTHR43567">
    <property type="entry name" value="FLAVOREDOXIN-RELATED-RELATED"/>
    <property type="match status" value="1"/>
</dbReference>
<comment type="cofactor">
    <cofactor evidence="1">
        <name>FMN</name>
        <dbReference type="ChEBI" id="CHEBI:58210"/>
    </cofactor>
</comment>
<dbReference type="Proteomes" id="UP000242263">
    <property type="component" value="Unassembled WGS sequence"/>
</dbReference>
<dbReference type="GO" id="GO:0010181">
    <property type="term" value="F:FMN binding"/>
    <property type="evidence" value="ECO:0007669"/>
    <property type="project" value="InterPro"/>
</dbReference>